<dbReference type="SUPFAM" id="SSF48179">
    <property type="entry name" value="6-phosphogluconate dehydrogenase C-terminal domain-like"/>
    <property type="match status" value="1"/>
</dbReference>
<dbReference type="Proteomes" id="UP000190951">
    <property type="component" value="Chromosome"/>
</dbReference>
<organism evidence="4 5">
    <name type="scientific">Clostridium felsineum</name>
    <dbReference type="NCBI Taxonomy" id="36839"/>
    <lineage>
        <taxon>Bacteria</taxon>
        <taxon>Bacillati</taxon>
        <taxon>Bacillota</taxon>
        <taxon>Clostridia</taxon>
        <taxon>Eubacteriales</taxon>
        <taxon>Clostridiaceae</taxon>
        <taxon>Clostridium</taxon>
    </lineage>
</organism>
<dbReference type="KEGG" id="crw:CROST_036560"/>
<evidence type="ECO:0000256" key="3">
    <source>
        <dbReference type="ARBA" id="ARBA00023002"/>
    </source>
</evidence>
<evidence type="ECO:0000256" key="2">
    <source>
        <dbReference type="ARBA" id="ARBA00009463"/>
    </source>
</evidence>
<evidence type="ECO:0000256" key="1">
    <source>
        <dbReference type="ARBA" id="ARBA00005086"/>
    </source>
</evidence>
<dbReference type="GO" id="GO:0008691">
    <property type="term" value="F:3-hydroxybutyryl-CoA dehydrogenase activity"/>
    <property type="evidence" value="ECO:0007669"/>
    <property type="project" value="UniProtKB-EC"/>
</dbReference>
<name>A0A1S8KYJ9_9CLOT</name>
<dbReference type="InterPro" id="IPR006176">
    <property type="entry name" value="3-OHacyl-CoA_DH_NAD-bd"/>
</dbReference>
<evidence type="ECO:0000313" key="5">
    <source>
        <dbReference type="Proteomes" id="UP000190951"/>
    </source>
</evidence>
<dbReference type="PANTHER" id="PTHR48075:SF5">
    <property type="entry name" value="3-HYDROXYBUTYRYL-COA DEHYDROGENASE"/>
    <property type="match status" value="1"/>
</dbReference>
<keyword evidence="3 4" id="KW-0560">Oxidoreductase</keyword>
<accession>A0A1S8KYJ9</accession>
<dbReference type="SUPFAM" id="SSF51735">
    <property type="entry name" value="NAD(P)-binding Rossmann-fold domains"/>
    <property type="match status" value="1"/>
</dbReference>
<sequence length="279" mass="31454">MNKCIGVIGAGVMGRGVSQRFAEFGYRVILVDINQEILASAVNEIKRNLKFASMFNKKVNIDDVMKNIITSLSYDDLKDVDYIVENVPEDEKIKQNVYKKLEQICKKECIYMANTSCIPITLLGSFTKRIDKVIGVHFMNPVPLKNFAEVIQGRRTSKETIEIIGSLLKDIGISIEVINDSAGFVSNRLSHLFMNEAAFLVYENVATPKQIDNIFKKAFGHKMGPLETADLIGLDTVLDSLRILYDQYEDSKFRACPLLKLMVNAGELGRKEGKGFYEY</sequence>
<dbReference type="RefSeq" id="WP_077833164.1">
    <property type="nucleotide sequence ID" value="NZ_CP096983.1"/>
</dbReference>
<dbReference type="Pfam" id="PF02737">
    <property type="entry name" value="3HCDH_N"/>
    <property type="match status" value="1"/>
</dbReference>
<dbReference type="GO" id="GO:0006631">
    <property type="term" value="P:fatty acid metabolic process"/>
    <property type="evidence" value="ECO:0007669"/>
    <property type="project" value="InterPro"/>
</dbReference>
<dbReference type="PANTHER" id="PTHR48075">
    <property type="entry name" value="3-HYDROXYACYL-COA DEHYDROGENASE FAMILY PROTEIN"/>
    <property type="match status" value="1"/>
</dbReference>
<dbReference type="EC" id="1.1.1.157" evidence="4"/>
<dbReference type="PIRSF" id="PIRSF000105">
    <property type="entry name" value="HCDH"/>
    <property type="match status" value="1"/>
</dbReference>
<dbReference type="EMBL" id="CP096983">
    <property type="protein sequence ID" value="URZ12911.1"/>
    <property type="molecule type" value="Genomic_DNA"/>
</dbReference>
<dbReference type="Pfam" id="PF00725">
    <property type="entry name" value="3HCDH"/>
    <property type="match status" value="1"/>
</dbReference>
<comment type="similarity">
    <text evidence="2">Belongs to the 3-hydroxyacyl-CoA dehydrogenase family.</text>
</comment>
<proteinExistence type="inferred from homology"/>
<dbReference type="InterPro" id="IPR008927">
    <property type="entry name" value="6-PGluconate_DH-like_C_sf"/>
</dbReference>
<reference evidence="4 5" key="1">
    <citation type="submission" date="2022-04" db="EMBL/GenBank/DDBJ databases">
        <title>Genome sequence of C. roseum typestrain.</title>
        <authorList>
            <person name="Poehlein A."/>
            <person name="Schoch T."/>
            <person name="Duerre P."/>
            <person name="Daniel R."/>
        </authorList>
    </citation>
    <scope>NUCLEOTIDE SEQUENCE [LARGE SCALE GENOMIC DNA]</scope>
    <source>
        <strain evidence="4 5">DSM 7320</strain>
    </source>
</reference>
<dbReference type="InterPro" id="IPR036291">
    <property type="entry name" value="NAD(P)-bd_dom_sf"/>
</dbReference>
<dbReference type="Gene3D" id="1.10.1040.10">
    <property type="entry name" value="N-(1-d-carboxylethyl)-l-norvaline Dehydrogenase, domain 2"/>
    <property type="match status" value="1"/>
</dbReference>
<gene>
    <name evidence="4" type="primary">mmgB</name>
    <name evidence="4" type="ORF">CROST_036560</name>
</gene>
<protein>
    <submittedName>
        <fullName evidence="4">3-hydroxybutyryl-CoA dehydrogenase</fullName>
        <ecNumber evidence="4">1.1.1.157</ecNumber>
    </submittedName>
</protein>
<dbReference type="STRING" id="84029.CROST_38140"/>
<dbReference type="GO" id="GO:0070403">
    <property type="term" value="F:NAD+ binding"/>
    <property type="evidence" value="ECO:0007669"/>
    <property type="project" value="InterPro"/>
</dbReference>
<dbReference type="InterPro" id="IPR006108">
    <property type="entry name" value="3HC_DH_C"/>
</dbReference>
<dbReference type="Gene3D" id="3.40.50.720">
    <property type="entry name" value="NAD(P)-binding Rossmann-like Domain"/>
    <property type="match status" value="1"/>
</dbReference>
<evidence type="ECO:0000313" key="4">
    <source>
        <dbReference type="EMBL" id="URZ12911.1"/>
    </source>
</evidence>
<dbReference type="InterPro" id="IPR022694">
    <property type="entry name" value="3-OHacyl-CoA_DH"/>
</dbReference>
<dbReference type="InterPro" id="IPR013328">
    <property type="entry name" value="6PGD_dom2"/>
</dbReference>
<dbReference type="AlphaFoldDB" id="A0A1S8KYJ9"/>
<comment type="pathway">
    <text evidence="1">Lipid metabolism; butanoate metabolism.</text>
</comment>
<keyword evidence="5" id="KW-1185">Reference proteome</keyword>